<keyword evidence="3" id="KW-0963">Cytoplasm</keyword>
<keyword evidence="3 4" id="KW-0479">Metal-binding</keyword>
<feature type="binding site" evidence="3">
    <location>
        <position position="211"/>
    </location>
    <ligand>
        <name>NAD(+)</name>
        <dbReference type="ChEBI" id="CHEBI:57540"/>
    </ligand>
</feature>
<comment type="caution">
    <text evidence="6">The sequence shown here is derived from an EMBL/GenBank/DDBJ whole genome shotgun (WGS) entry which is preliminary data.</text>
</comment>
<feature type="binding site" evidence="3 4">
    <location>
        <position position="127"/>
    </location>
    <ligand>
        <name>Zn(2+)</name>
        <dbReference type="ChEBI" id="CHEBI:29105"/>
    </ligand>
</feature>
<feature type="binding site" evidence="3 4">
    <location>
        <position position="105"/>
    </location>
    <ligand>
        <name>Zn(2+)</name>
        <dbReference type="ChEBI" id="CHEBI:29105"/>
    </ligand>
</feature>
<comment type="catalytic activity">
    <reaction evidence="3">
        <text>N(6)-acetyl-L-lysyl-[protein] + NAD(+) + H2O = 2''-O-acetyl-ADP-D-ribose + nicotinamide + L-lysyl-[protein]</text>
        <dbReference type="Rhea" id="RHEA:43636"/>
        <dbReference type="Rhea" id="RHEA-COMP:9752"/>
        <dbReference type="Rhea" id="RHEA-COMP:10731"/>
        <dbReference type="ChEBI" id="CHEBI:15377"/>
        <dbReference type="ChEBI" id="CHEBI:17154"/>
        <dbReference type="ChEBI" id="CHEBI:29969"/>
        <dbReference type="ChEBI" id="CHEBI:57540"/>
        <dbReference type="ChEBI" id="CHEBI:61930"/>
        <dbReference type="ChEBI" id="CHEBI:83767"/>
        <dbReference type="EC" id="2.3.1.286"/>
    </reaction>
</comment>
<comment type="similarity">
    <text evidence="3">Belongs to the sirtuin family. Class III subfamily.</text>
</comment>
<feature type="binding site" evidence="3 4">
    <location>
        <position position="130"/>
    </location>
    <ligand>
        <name>Zn(2+)</name>
        <dbReference type="ChEBI" id="CHEBI:29105"/>
    </ligand>
</feature>
<comment type="domain">
    <text evidence="3">2 residues (Tyr-43 and Arg-46) present in a large hydrophobic pocket are probably involved in substrate specificity. They are important for desuccinylation activity, but dispensable for deacetylation activity.</text>
</comment>
<feature type="binding site" evidence="3">
    <location>
        <begin position="76"/>
        <end position="79"/>
    </location>
    <ligand>
        <name>NAD(+)</name>
        <dbReference type="ChEBI" id="CHEBI:57540"/>
    </ligand>
</feature>
<keyword evidence="2 3" id="KW-0520">NAD</keyword>
<dbReference type="GO" id="GO:0017136">
    <property type="term" value="F:histone deacetylase activity, NAD-dependent"/>
    <property type="evidence" value="ECO:0007669"/>
    <property type="project" value="TreeGrafter"/>
</dbReference>
<dbReference type="InterPro" id="IPR027546">
    <property type="entry name" value="Sirtuin_class_III"/>
</dbReference>
<comment type="cofactor">
    <cofactor evidence="3">
        <name>Zn(2+)</name>
        <dbReference type="ChEBI" id="CHEBI:29105"/>
    </cofactor>
    <text evidence="3">Binds 1 zinc ion per subunit.</text>
</comment>
<dbReference type="GO" id="GO:0008270">
    <property type="term" value="F:zinc ion binding"/>
    <property type="evidence" value="ECO:0007669"/>
    <property type="project" value="UniProtKB-UniRule"/>
</dbReference>
<dbReference type="GO" id="GO:0070403">
    <property type="term" value="F:NAD+ binding"/>
    <property type="evidence" value="ECO:0007669"/>
    <property type="project" value="UniProtKB-UniRule"/>
</dbReference>
<evidence type="ECO:0000256" key="2">
    <source>
        <dbReference type="ARBA" id="ARBA00023027"/>
    </source>
</evidence>
<protein>
    <recommendedName>
        <fullName evidence="3">NAD-dependent protein deacylase</fullName>
        <ecNumber evidence="3">2.3.1.286</ecNumber>
    </recommendedName>
    <alternativeName>
        <fullName evidence="3">Regulatory protein SIR2 homolog</fullName>
    </alternativeName>
</protein>
<dbReference type="NCBIfam" id="NF001753">
    <property type="entry name" value="PRK00481.1-3"/>
    <property type="match status" value="1"/>
</dbReference>
<evidence type="ECO:0000259" key="5">
    <source>
        <dbReference type="PROSITE" id="PS50305"/>
    </source>
</evidence>
<dbReference type="Proteomes" id="UP001206890">
    <property type="component" value="Unassembled WGS sequence"/>
</dbReference>
<feature type="active site" description="Proton acceptor" evidence="3 4">
    <location>
        <position position="94"/>
    </location>
</feature>
<dbReference type="SUPFAM" id="SSF52467">
    <property type="entry name" value="DHS-like NAD/FAD-binding domain"/>
    <property type="match status" value="1"/>
</dbReference>
<dbReference type="InterPro" id="IPR003000">
    <property type="entry name" value="Sirtuin"/>
</dbReference>
<name>A0AAW5QAH7_9ACTN</name>
<evidence type="ECO:0000313" key="7">
    <source>
        <dbReference type="Proteomes" id="UP001206890"/>
    </source>
</evidence>
<dbReference type="Gene3D" id="3.40.50.1220">
    <property type="entry name" value="TPP-binding domain"/>
    <property type="match status" value="1"/>
</dbReference>
<dbReference type="InterPro" id="IPR026591">
    <property type="entry name" value="Sirtuin_cat_small_dom_sf"/>
</dbReference>
<dbReference type="HAMAP" id="MF_01121">
    <property type="entry name" value="Sirtuin_ClassIII"/>
    <property type="match status" value="1"/>
</dbReference>
<accession>A0AAW5QAH7</accession>
<reference evidence="6" key="1">
    <citation type="submission" date="2022-04" db="EMBL/GenBank/DDBJ databases">
        <title>Human microbiome associated bacterial genomes.</title>
        <authorList>
            <person name="Sandstrom S."/>
            <person name="Salamzade R."/>
            <person name="Kalan L.R."/>
        </authorList>
    </citation>
    <scope>NUCLEOTIDE SEQUENCE</scope>
    <source>
        <strain evidence="6">P3-SID1762</strain>
    </source>
</reference>
<feature type="domain" description="Deacetylase sirtuin-type" evidence="5">
    <location>
        <begin position="1"/>
        <end position="220"/>
    </location>
</feature>
<comment type="function">
    <text evidence="3">NAD-dependent lysine deacetylase and desuccinylase that specifically removes acetyl and succinyl groups on target proteins. Modulates the activities of several proteins which are inactive in their acylated form.</text>
</comment>
<dbReference type="Gene3D" id="3.30.1600.10">
    <property type="entry name" value="SIR2/SIRT2 'Small Domain"/>
    <property type="match status" value="1"/>
</dbReference>
<organism evidence="6 7">
    <name type="scientific">Dietzia cinnamea</name>
    <dbReference type="NCBI Taxonomy" id="321318"/>
    <lineage>
        <taxon>Bacteria</taxon>
        <taxon>Bacillati</taxon>
        <taxon>Actinomycetota</taxon>
        <taxon>Actinomycetes</taxon>
        <taxon>Mycobacteriales</taxon>
        <taxon>Dietziaceae</taxon>
        <taxon>Dietzia</taxon>
    </lineage>
</organism>
<dbReference type="InterPro" id="IPR050134">
    <property type="entry name" value="NAD-dep_sirtuin_deacylases"/>
</dbReference>
<evidence type="ECO:0000256" key="3">
    <source>
        <dbReference type="HAMAP-Rule" id="MF_01121"/>
    </source>
</evidence>
<dbReference type="InterPro" id="IPR029035">
    <property type="entry name" value="DHS-like_NAD/FAD-binding_dom"/>
</dbReference>
<dbReference type="GO" id="GO:0005737">
    <property type="term" value="C:cytoplasm"/>
    <property type="evidence" value="ECO:0007669"/>
    <property type="project" value="UniProtKB-SubCell"/>
</dbReference>
<dbReference type="InterPro" id="IPR026590">
    <property type="entry name" value="Ssirtuin_cat_dom"/>
</dbReference>
<dbReference type="Pfam" id="PF02146">
    <property type="entry name" value="SIR2"/>
    <property type="match status" value="1"/>
</dbReference>
<dbReference type="GO" id="GO:0036054">
    <property type="term" value="F:protein-malonyllysine demalonylase activity"/>
    <property type="evidence" value="ECO:0007669"/>
    <property type="project" value="InterPro"/>
</dbReference>
<gene>
    <name evidence="3" type="primary">cobB</name>
    <name evidence="6" type="ORF">M3D93_12180</name>
</gene>
<dbReference type="PANTHER" id="PTHR11085">
    <property type="entry name" value="NAD-DEPENDENT PROTEIN DEACYLASE SIRTUIN-5, MITOCHONDRIAL-RELATED"/>
    <property type="match status" value="1"/>
</dbReference>
<keyword evidence="1" id="KW-0808">Transferase</keyword>
<dbReference type="PROSITE" id="PS50305">
    <property type="entry name" value="SIRTUIN"/>
    <property type="match status" value="1"/>
</dbReference>
<feature type="binding site" evidence="3">
    <location>
        <position position="46"/>
    </location>
    <ligand>
        <name>substrate</name>
    </ligand>
</feature>
<evidence type="ECO:0000256" key="1">
    <source>
        <dbReference type="ARBA" id="ARBA00022679"/>
    </source>
</evidence>
<comment type="subcellular location">
    <subcellularLocation>
        <location evidence="3">Cytoplasm</location>
    </subcellularLocation>
</comment>
<evidence type="ECO:0000313" key="6">
    <source>
        <dbReference type="EMBL" id="MCT2118498.1"/>
    </source>
</evidence>
<dbReference type="GO" id="GO:0036055">
    <property type="term" value="F:protein-succinyllysine desuccinylase activity"/>
    <property type="evidence" value="ECO:0007669"/>
    <property type="project" value="UniProtKB-UniRule"/>
</dbReference>
<evidence type="ECO:0000256" key="4">
    <source>
        <dbReference type="PROSITE-ProRule" id="PRU00236"/>
    </source>
</evidence>
<dbReference type="EMBL" id="JALXTC010000062">
    <property type="protein sequence ID" value="MCT2118498.1"/>
    <property type="molecule type" value="Genomic_DNA"/>
</dbReference>
<comment type="catalytic activity">
    <reaction evidence="3">
        <text>N(6)-succinyl-L-lysyl-[protein] + NAD(+) + H2O = 2''-O-succinyl-ADP-D-ribose + nicotinamide + L-lysyl-[protein]</text>
        <dbReference type="Rhea" id="RHEA:47668"/>
        <dbReference type="Rhea" id="RHEA-COMP:9752"/>
        <dbReference type="Rhea" id="RHEA-COMP:11877"/>
        <dbReference type="ChEBI" id="CHEBI:15377"/>
        <dbReference type="ChEBI" id="CHEBI:17154"/>
        <dbReference type="ChEBI" id="CHEBI:29969"/>
        <dbReference type="ChEBI" id="CHEBI:57540"/>
        <dbReference type="ChEBI" id="CHEBI:87830"/>
        <dbReference type="ChEBI" id="CHEBI:87832"/>
    </reaction>
</comment>
<sequence length="220" mass="23440">MSAESGVPTFRDAQTGLWERYDPTALATPEAWARDRDTVWAWYRWREHLVSRAQPNAGHLAVARAQARRDVTVVTQNVDDLHERAGSQRVHHVHGSLFAHRCDTCGTPLDVDPPPADPVDRLTPPGCDRCDGRARPGVVWFGEMLPRGPWEAAVDAVTSAAAVLVVGTSGLVHPAASLPDLAAEAGTPVVEVNPGPSGLAPAVTVHVRATAGEAVPEILS</sequence>
<dbReference type="AlphaFoldDB" id="A0AAW5QAH7"/>
<dbReference type="CDD" id="cd01412">
    <property type="entry name" value="SIRT5_Af1_CobB"/>
    <property type="match status" value="1"/>
</dbReference>
<dbReference type="PANTHER" id="PTHR11085:SF4">
    <property type="entry name" value="NAD-DEPENDENT PROTEIN DEACYLASE"/>
    <property type="match status" value="1"/>
</dbReference>
<feature type="binding site" evidence="3">
    <location>
        <begin position="167"/>
        <end position="169"/>
    </location>
    <ligand>
        <name>NAD(+)</name>
        <dbReference type="ChEBI" id="CHEBI:57540"/>
    </ligand>
</feature>
<dbReference type="EC" id="2.3.1.286" evidence="3"/>
<feature type="binding site" evidence="3">
    <location>
        <begin position="193"/>
        <end position="195"/>
    </location>
    <ligand>
        <name>NAD(+)</name>
        <dbReference type="ChEBI" id="CHEBI:57540"/>
    </ligand>
</feature>
<keyword evidence="3 4" id="KW-0862">Zinc</keyword>
<feature type="binding site" evidence="3">
    <location>
        <position position="43"/>
    </location>
    <ligand>
        <name>substrate</name>
    </ligand>
</feature>
<feature type="binding site" evidence="3 4">
    <location>
        <position position="102"/>
    </location>
    <ligand>
        <name>Zn(2+)</name>
        <dbReference type="ChEBI" id="CHEBI:29105"/>
    </ligand>
</feature>
<proteinExistence type="inferred from homology"/>
<comment type="caution">
    <text evidence="3">Lacks conserved residue(s) required for the propagation of feature annotation.</text>
</comment>